<keyword evidence="6" id="KW-1185">Reference proteome</keyword>
<evidence type="ECO:0000313" key="5">
    <source>
        <dbReference type="EMBL" id="EHQ90339.1"/>
    </source>
</evidence>
<dbReference type="GO" id="GO:0009254">
    <property type="term" value="P:peptidoglycan turnover"/>
    <property type="evidence" value="ECO:0007669"/>
    <property type="project" value="TreeGrafter"/>
</dbReference>
<dbReference type="InterPro" id="IPR001764">
    <property type="entry name" value="Glyco_hydro_3_N"/>
</dbReference>
<evidence type="ECO:0000256" key="3">
    <source>
        <dbReference type="ARBA" id="ARBA00023295"/>
    </source>
</evidence>
<gene>
    <name evidence="5" type="ORF">DesyoDRAFT_3309</name>
</gene>
<evidence type="ECO:0000256" key="1">
    <source>
        <dbReference type="ARBA" id="ARBA00005336"/>
    </source>
</evidence>
<dbReference type="NCBIfam" id="NF003740">
    <property type="entry name" value="PRK05337.1"/>
    <property type="match status" value="1"/>
</dbReference>
<dbReference type="PANTHER" id="PTHR30480">
    <property type="entry name" value="BETA-HEXOSAMINIDASE-RELATED"/>
    <property type="match status" value="1"/>
</dbReference>
<dbReference type="Pfam" id="PF00933">
    <property type="entry name" value="Glyco_hydro_3"/>
    <property type="match status" value="1"/>
</dbReference>
<dbReference type="EMBL" id="CM001441">
    <property type="protein sequence ID" value="EHQ90339.1"/>
    <property type="molecule type" value="Genomic_DNA"/>
</dbReference>
<evidence type="ECO:0000259" key="4">
    <source>
        <dbReference type="Pfam" id="PF00933"/>
    </source>
</evidence>
<dbReference type="InterPro" id="IPR050226">
    <property type="entry name" value="NagZ_Beta-hexosaminidase"/>
</dbReference>
<dbReference type="OrthoDB" id="9805821at2"/>
<dbReference type="RefSeq" id="WP_007784685.1">
    <property type="nucleotide sequence ID" value="NZ_CM001441.1"/>
</dbReference>
<dbReference type="eggNOG" id="COG1472">
    <property type="taxonomic scope" value="Bacteria"/>
</dbReference>
<keyword evidence="3" id="KW-0326">Glycosidase</keyword>
<dbReference type="GO" id="GO:0005975">
    <property type="term" value="P:carbohydrate metabolic process"/>
    <property type="evidence" value="ECO:0007669"/>
    <property type="project" value="InterPro"/>
</dbReference>
<dbReference type="AlphaFoldDB" id="H5XWH0"/>
<name>H5XWH0_9FIRM</name>
<protein>
    <submittedName>
        <fullName evidence="5">Beta-glucosidase-like glycosyl hydrolase</fullName>
    </submittedName>
</protein>
<dbReference type="STRING" id="768710.DesyoDRAFT_3309"/>
<dbReference type="SUPFAM" id="SSF51445">
    <property type="entry name" value="(Trans)glycosidases"/>
    <property type="match status" value="1"/>
</dbReference>
<organism evidence="5 6">
    <name type="scientific">Desulfosporosinus youngiae DSM 17734</name>
    <dbReference type="NCBI Taxonomy" id="768710"/>
    <lineage>
        <taxon>Bacteria</taxon>
        <taxon>Bacillati</taxon>
        <taxon>Bacillota</taxon>
        <taxon>Clostridia</taxon>
        <taxon>Eubacteriales</taxon>
        <taxon>Desulfitobacteriaceae</taxon>
        <taxon>Desulfosporosinus</taxon>
    </lineage>
</organism>
<comment type="similarity">
    <text evidence="1">Belongs to the glycosyl hydrolase 3 family.</text>
</comment>
<keyword evidence="2 5" id="KW-0378">Hydrolase</keyword>
<dbReference type="InterPro" id="IPR036962">
    <property type="entry name" value="Glyco_hydro_3_N_sf"/>
</dbReference>
<accession>H5XWH0</accession>
<dbReference type="InterPro" id="IPR019800">
    <property type="entry name" value="Glyco_hydro_3_AS"/>
</dbReference>
<dbReference type="InterPro" id="IPR017853">
    <property type="entry name" value="GH"/>
</dbReference>
<proteinExistence type="inferred from homology"/>
<dbReference type="Gene3D" id="3.20.20.300">
    <property type="entry name" value="Glycoside hydrolase, family 3, N-terminal domain"/>
    <property type="match status" value="1"/>
</dbReference>
<reference evidence="5 6" key="1">
    <citation type="submission" date="2011-11" db="EMBL/GenBank/DDBJ databases">
        <title>The Noncontiguous Finished genome of Desulfosporosinus youngiae DSM 17734.</title>
        <authorList>
            <consortium name="US DOE Joint Genome Institute (JGI-PGF)"/>
            <person name="Lucas S."/>
            <person name="Han J."/>
            <person name="Lapidus A."/>
            <person name="Cheng J.-F."/>
            <person name="Goodwin L."/>
            <person name="Pitluck S."/>
            <person name="Peters L."/>
            <person name="Ovchinnikova G."/>
            <person name="Lu M."/>
            <person name="Land M.L."/>
            <person name="Hauser L."/>
            <person name="Pester M."/>
            <person name="Spring S."/>
            <person name="Ollivier B."/>
            <person name="Rattei T."/>
            <person name="Klenk H.-P."/>
            <person name="Wagner M."/>
            <person name="Loy A."/>
            <person name="Woyke T.J."/>
        </authorList>
    </citation>
    <scope>NUCLEOTIDE SEQUENCE [LARGE SCALE GENOMIC DNA]</scope>
    <source>
        <strain evidence="5 6">DSM 17734</strain>
    </source>
</reference>
<dbReference type="PANTHER" id="PTHR30480:SF16">
    <property type="entry name" value="GLYCOSIDE HYDROLASE FAMILY 3 DOMAIN PROTEIN"/>
    <property type="match status" value="1"/>
</dbReference>
<dbReference type="PROSITE" id="PS00775">
    <property type="entry name" value="GLYCOSYL_HYDROL_F3"/>
    <property type="match status" value="1"/>
</dbReference>
<sequence length="403" mass="44830">MRKNYLLLILVLALLAILGYGYVTTMDNRKNTEDIDPIQEQIKGMSLEEKVGQLVMAGVDTYENDLNSARLLQEYHVGGFVFFKKNVKDANQLLSLINSLKETNSVNKLPLMLAVDEEGGRVSRMPSEFTKLPSSRRIGELNSDELSYRLGGIVGEELKSFGLNTNFAPVLDVFSNPQNQVIGDRAFGDNPTLVSKLGIQTMKGLRSQNIISVVKHFPGHGDTFVDSHVGLPVINHDLNRLKSLELVPFYKAVENKVDAIMLAHILLPKIDSEYPASFSKIIISDILRKEMLFDGVIITDDLTMGAIVNNYDLSEAAITSINAGSDMVLVCHEYAKQEAVLKAMQTAAQTGRISLERIDQSVYRVLKLKGEYALSDRSIESVNPLSINHKIEVLYRDFPSLKP</sequence>
<dbReference type="HOGENOM" id="CLU_008392_0_2_9"/>
<evidence type="ECO:0000256" key="2">
    <source>
        <dbReference type="ARBA" id="ARBA00022801"/>
    </source>
</evidence>
<dbReference type="GO" id="GO:0004553">
    <property type="term" value="F:hydrolase activity, hydrolyzing O-glycosyl compounds"/>
    <property type="evidence" value="ECO:0007669"/>
    <property type="project" value="InterPro"/>
</dbReference>
<dbReference type="Proteomes" id="UP000005104">
    <property type="component" value="Chromosome"/>
</dbReference>
<feature type="domain" description="Glycoside hydrolase family 3 N-terminal" evidence="4">
    <location>
        <begin position="47"/>
        <end position="368"/>
    </location>
</feature>
<evidence type="ECO:0000313" key="6">
    <source>
        <dbReference type="Proteomes" id="UP000005104"/>
    </source>
</evidence>